<dbReference type="Proteomes" id="UP000472274">
    <property type="component" value="Unplaced"/>
</dbReference>
<dbReference type="PANTHER" id="PTHR16983:SF13">
    <property type="entry name" value="LYMPHOCYTE ANTIGEN 6E"/>
    <property type="match status" value="1"/>
</dbReference>
<dbReference type="GO" id="GO:0030154">
    <property type="term" value="P:cell differentiation"/>
    <property type="evidence" value="ECO:0007669"/>
    <property type="project" value="UniProtKB-ARBA"/>
</dbReference>
<dbReference type="InterPro" id="IPR051110">
    <property type="entry name" value="Ly-6/neurotoxin-like_GPI-ap"/>
</dbReference>
<dbReference type="Pfam" id="PF00087">
    <property type="entry name" value="Toxin_TOLIP"/>
    <property type="match status" value="1"/>
</dbReference>
<dbReference type="SUPFAM" id="SSF57302">
    <property type="entry name" value="Snake toxin-like"/>
    <property type="match status" value="1"/>
</dbReference>
<dbReference type="InterPro" id="IPR035076">
    <property type="entry name" value="Toxin/TOLIP"/>
</dbReference>
<reference evidence="8" key="1">
    <citation type="submission" date="2025-08" db="UniProtKB">
        <authorList>
            <consortium name="Ensembl"/>
        </authorList>
    </citation>
    <scope>IDENTIFICATION</scope>
</reference>
<keyword evidence="4" id="KW-0472">Membrane</keyword>
<keyword evidence="9" id="KW-1185">Reference proteome</keyword>
<evidence type="ECO:0000313" key="9">
    <source>
        <dbReference type="Proteomes" id="UP000472274"/>
    </source>
</evidence>
<comment type="subcellular location">
    <subcellularLocation>
        <location evidence="1">Cell membrane</location>
    </subcellularLocation>
</comment>
<evidence type="ECO:0000256" key="3">
    <source>
        <dbReference type="ARBA" id="ARBA00022729"/>
    </source>
</evidence>
<dbReference type="AlphaFoldDB" id="A0A674J2S9"/>
<sequence length="161" mass="17727">MVVGWRQRWVRVLLSVTLRCRVRSLACVSQGSRWEKPGLVETWEVIAAYISKFSFWLKLFLEFSPSNWNCLKGTKCADTDKYCLTIYASGGIGDKKGHRITKKCSPVCPQTNLNLGVAAISTSCCENSLCNISGASSVKTSYLVMATGILASLIHVLRTGL</sequence>
<reference evidence="8" key="2">
    <citation type="submission" date="2025-09" db="UniProtKB">
        <authorList>
            <consortium name="Ensembl"/>
        </authorList>
    </citation>
    <scope>IDENTIFICATION</scope>
</reference>
<dbReference type="GeneTree" id="ENSGT00940000153378"/>
<evidence type="ECO:0000256" key="2">
    <source>
        <dbReference type="ARBA" id="ARBA00022475"/>
    </source>
</evidence>
<evidence type="ECO:0000259" key="7">
    <source>
        <dbReference type="SMART" id="SM00134"/>
    </source>
</evidence>
<dbReference type="InParanoid" id="A0A674J2S9"/>
<organism evidence="8 9">
    <name type="scientific">Terrapene triunguis</name>
    <name type="common">Three-toed box turtle</name>
    <dbReference type="NCBI Taxonomy" id="2587831"/>
    <lineage>
        <taxon>Eukaryota</taxon>
        <taxon>Metazoa</taxon>
        <taxon>Chordata</taxon>
        <taxon>Craniata</taxon>
        <taxon>Vertebrata</taxon>
        <taxon>Euteleostomi</taxon>
        <taxon>Archelosauria</taxon>
        <taxon>Testudinata</taxon>
        <taxon>Testudines</taxon>
        <taxon>Cryptodira</taxon>
        <taxon>Durocryptodira</taxon>
        <taxon>Testudinoidea</taxon>
        <taxon>Emydidae</taxon>
        <taxon>Terrapene</taxon>
    </lineage>
</organism>
<dbReference type="SMART" id="SM00134">
    <property type="entry name" value="LU"/>
    <property type="match status" value="1"/>
</dbReference>
<dbReference type="Gene3D" id="2.10.60.10">
    <property type="entry name" value="CD59"/>
    <property type="match status" value="1"/>
</dbReference>
<proteinExistence type="predicted"/>
<keyword evidence="2" id="KW-1003">Cell membrane</keyword>
<dbReference type="PANTHER" id="PTHR16983">
    <property type="entry name" value="UPAR/LY6 DOMAIN-CONTAINING PROTEIN"/>
    <property type="match status" value="1"/>
</dbReference>
<dbReference type="CDD" id="cd23543">
    <property type="entry name" value="TFP_LU_ECD_Ly6E"/>
    <property type="match status" value="1"/>
</dbReference>
<evidence type="ECO:0000313" key="8">
    <source>
        <dbReference type="Ensembl" id="ENSTMTP00000014232.1"/>
    </source>
</evidence>
<dbReference type="InterPro" id="IPR045860">
    <property type="entry name" value="Snake_toxin-like_sf"/>
</dbReference>
<keyword evidence="3 6" id="KW-0732">Signal</keyword>
<feature type="signal peptide" evidence="6">
    <location>
        <begin position="1"/>
        <end position="24"/>
    </location>
</feature>
<evidence type="ECO:0000256" key="4">
    <source>
        <dbReference type="ARBA" id="ARBA00023136"/>
    </source>
</evidence>
<dbReference type="Ensembl" id="ENSTMTT00000014720.1">
    <property type="protein sequence ID" value="ENSTMTP00000014232.1"/>
    <property type="gene ID" value="ENSTMTG00000010334.1"/>
</dbReference>
<dbReference type="GO" id="GO:0030550">
    <property type="term" value="F:acetylcholine receptor inhibitor activity"/>
    <property type="evidence" value="ECO:0007669"/>
    <property type="project" value="TreeGrafter"/>
</dbReference>
<feature type="chain" id="PRO_5025613550" description="UPAR/Ly6 domain-containing protein" evidence="6">
    <location>
        <begin position="25"/>
        <end position="161"/>
    </location>
</feature>
<accession>A0A674J2S9</accession>
<keyword evidence="5" id="KW-0325">Glycoprotein</keyword>
<evidence type="ECO:0000256" key="6">
    <source>
        <dbReference type="SAM" id="SignalP"/>
    </source>
</evidence>
<dbReference type="GO" id="GO:0005886">
    <property type="term" value="C:plasma membrane"/>
    <property type="evidence" value="ECO:0007669"/>
    <property type="project" value="UniProtKB-SubCell"/>
</dbReference>
<name>A0A674J2S9_9SAUR</name>
<dbReference type="InterPro" id="IPR016054">
    <property type="entry name" value="LY6_UPA_recep-like"/>
</dbReference>
<protein>
    <recommendedName>
        <fullName evidence="7">UPAR/Ly6 domain-containing protein</fullName>
    </recommendedName>
</protein>
<dbReference type="FunFam" id="2.10.60.10:FF:000003">
    <property type="entry name" value="lymphocyte antigen 6E isoform X1"/>
    <property type="match status" value="1"/>
</dbReference>
<feature type="domain" description="UPAR/Ly6" evidence="7">
    <location>
        <begin position="57"/>
        <end position="145"/>
    </location>
</feature>
<evidence type="ECO:0000256" key="5">
    <source>
        <dbReference type="ARBA" id="ARBA00023180"/>
    </source>
</evidence>
<evidence type="ECO:0000256" key="1">
    <source>
        <dbReference type="ARBA" id="ARBA00004236"/>
    </source>
</evidence>